<evidence type="ECO:0000313" key="8">
    <source>
        <dbReference type="EMBL" id="SQA75008.1"/>
    </source>
</evidence>
<keyword evidence="9" id="KW-1185">Reference proteome</keyword>
<evidence type="ECO:0000256" key="3">
    <source>
        <dbReference type="ARBA" id="ARBA00022722"/>
    </source>
</evidence>
<evidence type="ECO:0000313" key="9">
    <source>
        <dbReference type="Proteomes" id="UP000217301"/>
    </source>
</evidence>
<reference evidence="8 10" key="3">
    <citation type="submission" date="2018-06" db="EMBL/GenBank/DDBJ databases">
        <authorList>
            <consortium name="Pathogen Informatics"/>
            <person name="Doyle S."/>
        </authorList>
    </citation>
    <scope>NUCLEOTIDE SEQUENCE [LARGE SCALE GENOMIC DNA]</scope>
    <source>
        <strain evidence="8 10">NCTC11653</strain>
    </source>
</reference>
<dbReference type="SUPFAM" id="SSF143011">
    <property type="entry name" value="RelE-like"/>
    <property type="match status" value="1"/>
</dbReference>
<keyword evidence="4" id="KW-0255">Endonuclease</keyword>
<dbReference type="PANTHER" id="PTHR38039">
    <property type="entry name" value="TOXIN YOEB"/>
    <property type="match status" value="1"/>
</dbReference>
<organism evidence="8 10">
    <name type="scientific">Capnocytophaga sputigena</name>
    <dbReference type="NCBI Taxonomy" id="1019"/>
    <lineage>
        <taxon>Bacteria</taxon>
        <taxon>Pseudomonadati</taxon>
        <taxon>Bacteroidota</taxon>
        <taxon>Flavobacteriia</taxon>
        <taxon>Flavobacteriales</taxon>
        <taxon>Flavobacteriaceae</taxon>
        <taxon>Capnocytophaga</taxon>
    </lineage>
</organism>
<protein>
    <recommendedName>
        <fullName evidence="6">Putative mRNA interferase YoeB</fullName>
    </recommendedName>
</protein>
<comment type="similarity">
    <text evidence="1">Belongs to the YoeB family.</text>
</comment>
<evidence type="ECO:0000256" key="5">
    <source>
        <dbReference type="ARBA" id="ARBA00022801"/>
    </source>
</evidence>
<evidence type="ECO:0000313" key="10">
    <source>
        <dbReference type="Proteomes" id="UP000249902"/>
    </source>
</evidence>
<sequence>MEDETYKLKYSDEYLNHLKKHLKSGQRKVLAKIDSLLDEIETHPTTGTGQVEPLKGYGERNVYSRRIDKKHRLTYEVFEEERYIEILSAYGHYE</sequence>
<dbReference type="Pfam" id="PF06769">
    <property type="entry name" value="YoeB_toxin"/>
    <property type="match status" value="1"/>
</dbReference>
<keyword evidence="5 8" id="KW-0378">Hydrolase</keyword>
<evidence type="ECO:0000256" key="4">
    <source>
        <dbReference type="ARBA" id="ARBA00022759"/>
    </source>
</evidence>
<evidence type="ECO:0000256" key="6">
    <source>
        <dbReference type="ARBA" id="ARBA00030388"/>
    </source>
</evidence>
<proteinExistence type="inferred from homology"/>
<dbReference type="GO" id="GO:0004519">
    <property type="term" value="F:endonuclease activity"/>
    <property type="evidence" value="ECO:0007669"/>
    <property type="project" value="UniProtKB-KW"/>
</dbReference>
<dbReference type="Proteomes" id="UP000217301">
    <property type="component" value="Chromosome"/>
</dbReference>
<dbReference type="GO" id="GO:0006401">
    <property type="term" value="P:RNA catabolic process"/>
    <property type="evidence" value="ECO:0007669"/>
    <property type="project" value="InterPro"/>
</dbReference>
<dbReference type="InterPro" id="IPR009614">
    <property type="entry name" value="YoeB_toxin"/>
</dbReference>
<dbReference type="EMBL" id="CP022385">
    <property type="protein sequence ID" value="ATA84030.1"/>
    <property type="molecule type" value="Genomic_DNA"/>
</dbReference>
<dbReference type="GO" id="GO:0016787">
    <property type="term" value="F:hydrolase activity"/>
    <property type="evidence" value="ECO:0007669"/>
    <property type="project" value="UniProtKB-KW"/>
</dbReference>
<keyword evidence="3" id="KW-0540">Nuclease</keyword>
<dbReference type="EMBL" id="UAVP01000007">
    <property type="protein sequence ID" value="SQA75008.1"/>
    <property type="molecule type" value="Genomic_DNA"/>
</dbReference>
<reference evidence="7" key="1">
    <citation type="journal article" date="2017" name="Genome Announc.">
        <title>Twelve Complete Reference Genomes of Clinical Isolates in the Capnocytophaga Genus.</title>
        <authorList>
            <person name="Villarma A."/>
            <person name="Gulvik C.A."/>
            <person name="Rowe L.A."/>
            <person name="Sheth M."/>
            <person name="Juieng P."/>
            <person name="Nicholson A.C."/>
            <person name="Loparev V.N."/>
            <person name="McQuiston J.R."/>
        </authorList>
    </citation>
    <scope>NUCLEOTIDE SEQUENCE</scope>
    <source>
        <strain evidence="7">KC1668</strain>
    </source>
</reference>
<evidence type="ECO:0000256" key="1">
    <source>
        <dbReference type="ARBA" id="ARBA00008172"/>
    </source>
</evidence>
<evidence type="ECO:0000256" key="2">
    <source>
        <dbReference type="ARBA" id="ARBA00022649"/>
    </source>
</evidence>
<dbReference type="AlphaFoldDB" id="A0AAX2IAG0"/>
<dbReference type="GO" id="GO:0045892">
    <property type="term" value="P:negative regulation of DNA-templated transcription"/>
    <property type="evidence" value="ECO:0007669"/>
    <property type="project" value="TreeGrafter"/>
</dbReference>
<dbReference type="NCBIfam" id="TIGR02116">
    <property type="entry name" value="toxin_Txe_YoeB"/>
    <property type="match status" value="1"/>
</dbReference>
<dbReference type="PANTHER" id="PTHR38039:SF1">
    <property type="entry name" value="TOXIN YOEB"/>
    <property type="match status" value="1"/>
</dbReference>
<dbReference type="RefSeq" id="WP_002679918.1">
    <property type="nucleotide sequence ID" value="NZ_CP022385.1"/>
</dbReference>
<dbReference type="KEGG" id="cspu:CGC55_05685"/>
<reference evidence="9" key="2">
    <citation type="submission" date="2017-06" db="EMBL/GenBank/DDBJ databases">
        <title>Capnocytophaga spp. assemblies.</title>
        <authorList>
            <person name="Gulvik C.A."/>
        </authorList>
    </citation>
    <scope>NUCLEOTIDE SEQUENCE [LARGE SCALE GENOMIC DNA]</scope>
    <source>
        <strain evidence="9">KC1668</strain>
    </source>
</reference>
<dbReference type="Gene3D" id="3.30.2310.20">
    <property type="entry name" value="RelE-like"/>
    <property type="match status" value="1"/>
</dbReference>
<dbReference type="InterPro" id="IPR035093">
    <property type="entry name" value="RelE/ParE_toxin_dom_sf"/>
</dbReference>
<name>A0AAX2IAG0_CAPSP</name>
<gene>
    <name evidence="8" type="primary">relK</name>
    <name evidence="7" type="ORF">CGC55_05685</name>
    <name evidence="8" type="ORF">NCTC11653_00903</name>
</gene>
<evidence type="ECO:0000313" key="7">
    <source>
        <dbReference type="EMBL" id="ATA84030.1"/>
    </source>
</evidence>
<accession>A0AAX2IAG0</accession>
<keyword evidence="2" id="KW-1277">Toxin-antitoxin system</keyword>
<dbReference type="Proteomes" id="UP000249902">
    <property type="component" value="Unassembled WGS sequence"/>
</dbReference>